<feature type="transmembrane region" description="Helical" evidence="10">
    <location>
        <begin position="40"/>
        <end position="59"/>
    </location>
</feature>
<evidence type="ECO:0000313" key="12">
    <source>
        <dbReference type="Proteomes" id="UP001153712"/>
    </source>
</evidence>
<organism evidence="11 12">
    <name type="scientific">Phyllotreta striolata</name>
    <name type="common">Striped flea beetle</name>
    <name type="synonym">Crioceris striolata</name>
    <dbReference type="NCBI Taxonomy" id="444603"/>
    <lineage>
        <taxon>Eukaryota</taxon>
        <taxon>Metazoa</taxon>
        <taxon>Ecdysozoa</taxon>
        <taxon>Arthropoda</taxon>
        <taxon>Hexapoda</taxon>
        <taxon>Insecta</taxon>
        <taxon>Pterygota</taxon>
        <taxon>Neoptera</taxon>
        <taxon>Endopterygota</taxon>
        <taxon>Coleoptera</taxon>
        <taxon>Polyphaga</taxon>
        <taxon>Cucujiformia</taxon>
        <taxon>Chrysomeloidea</taxon>
        <taxon>Chrysomelidae</taxon>
        <taxon>Galerucinae</taxon>
        <taxon>Alticini</taxon>
        <taxon>Phyllotreta</taxon>
    </lineage>
</organism>
<dbReference type="GO" id="GO:0005886">
    <property type="term" value="C:plasma membrane"/>
    <property type="evidence" value="ECO:0007669"/>
    <property type="project" value="UniProtKB-SubCell"/>
</dbReference>
<evidence type="ECO:0000256" key="8">
    <source>
        <dbReference type="ARBA" id="ARBA00023170"/>
    </source>
</evidence>
<feature type="transmembrane region" description="Helical" evidence="10">
    <location>
        <begin position="132"/>
        <end position="149"/>
    </location>
</feature>
<evidence type="ECO:0000256" key="1">
    <source>
        <dbReference type="ARBA" id="ARBA00004651"/>
    </source>
</evidence>
<evidence type="ECO:0000256" key="4">
    <source>
        <dbReference type="ARBA" id="ARBA00022692"/>
    </source>
</evidence>
<keyword evidence="9 10" id="KW-0807">Transducer</keyword>
<dbReference type="Pfam" id="PF02949">
    <property type="entry name" value="7tm_6"/>
    <property type="match status" value="2"/>
</dbReference>
<feature type="transmembrane region" description="Helical" evidence="10">
    <location>
        <begin position="268"/>
        <end position="289"/>
    </location>
</feature>
<evidence type="ECO:0000256" key="6">
    <source>
        <dbReference type="ARBA" id="ARBA00022989"/>
    </source>
</evidence>
<dbReference type="Proteomes" id="UP001153712">
    <property type="component" value="Chromosome 15"/>
</dbReference>
<comment type="subcellular location">
    <subcellularLocation>
        <location evidence="1 10">Cell membrane</location>
        <topology evidence="1 10">Multi-pass membrane protein</topology>
    </subcellularLocation>
</comment>
<keyword evidence="6 10" id="KW-1133">Transmembrane helix</keyword>
<dbReference type="GO" id="GO:0005549">
    <property type="term" value="F:odorant binding"/>
    <property type="evidence" value="ECO:0007669"/>
    <property type="project" value="InterPro"/>
</dbReference>
<evidence type="ECO:0000256" key="9">
    <source>
        <dbReference type="ARBA" id="ARBA00023224"/>
    </source>
</evidence>
<keyword evidence="3 10" id="KW-0716">Sensory transduction</keyword>
<keyword evidence="7 10" id="KW-0472">Membrane</keyword>
<dbReference type="EMBL" id="OU900108">
    <property type="protein sequence ID" value="CAG9857887.1"/>
    <property type="molecule type" value="Genomic_DNA"/>
</dbReference>
<keyword evidence="2" id="KW-1003">Cell membrane</keyword>
<proteinExistence type="inferred from homology"/>
<feature type="transmembrane region" description="Helical" evidence="10">
    <location>
        <begin position="173"/>
        <end position="203"/>
    </location>
</feature>
<evidence type="ECO:0000256" key="3">
    <source>
        <dbReference type="ARBA" id="ARBA00022606"/>
    </source>
</evidence>
<gene>
    <name evidence="11" type="ORF">PHYEVI_LOCUS4285</name>
</gene>
<feature type="transmembrane region" description="Helical" evidence="10">
    <location>
        <begin position="71"/>
        <end position="91"/>
    </location>
</feature>
<comment type="similarity">
    <text evidence="10">Belongs to the insect chemoreceptor superfamily. Heteromeric odorant receptor channel (TC 1.A.69) family.</text>
</comment>
<sequence>MPPQDNVDLNVHYALEKFLLTRQGFYPMKTTPWWFYLSRYYNTTISLVLLSLLVLYVFFTTGGDLVKLCENLLFFVTELAFVCKLINIVVLKDRLWLLERQLSELSQREFTEEEKKLIDRTVQEARKFTHSFRWLCYAVVLFYALVPLIDQEEGNRKSPLPIWVPFDLQEHYFYAWFFSISALSVGAFTNSNIDILTILYITIGTSQFEVLKRRFTAVVEFVEGTEEVDEEAVKARLRECVIYFDDVYSALTICMTGFQLLIIEIASVNFVSMNVYFSCMMCQIVMYCWSGNRLIESSDELSNACYSSKWYECSASVQKTITVIMERAKVPVKMRAAGFFSISLPTLMSILRTSYSYFAVLRHVYQTLYVNRE</sequence>
<evidence type="ECO:0000256" key="10">
    <source>
        <dbReference type="RuleBase" id="RU351113"/>
    </source>
</evidence>
<dbReference type="InterPro" id="IPR004117">
    <property type="entry name" value="7tm6_olfct_rcpt"/>
</dbReference>
<reference evidence="11" key="1">
    <citation type="submission" date="2022-01" db="EMBL/GenBank/DDBJ databases">
        <authorList>
            <person name="King R."/>
        </authorList>
    </citation>
    <scope>NUCLEOTIDE SEQUENCE</scope>
</reference>
<keyword evidence="8 10" id="KW-0675">Receptor</keyword>
<dbReference type="PANTHER" id="PTHR21137:SF35">
    <property type="entry name" value="ODORANT RECEPTOR 19A-RELATED"/>
    <property type="match status" value="1"/>
</dbReference>
<dbReference type="AlphaFoldDB" id="A0A9N9TG94"/>
<dbReference type="GO" id="GO:0004984">
    <property type="term" value="F:olfactory receptor activity"/>
    <property type="evidence" value="ECO:0007669"/>
    <property type="project" value="InterPro"/>
</dbReference>
<dbReference type="OrthoDB" id="7540137at2759"/>
<keyword evidence="12" id="KW-1185">Reference proteome</keyword>
<dbReference type="PANTHER" id="PTHR21137">
    <property type="entry name" value="ODORANT RECEPTOR"/>
    <property type="match status" value="1"/>
</dbReference>
<evidence type="ECO:0000256" key="7">
    <source>
        <dbReference type="ARBA" id="ARBA00023136"/>
    </source>
</evidence>
<evidence type="ECO:0000256" key="2">
    <source>
        <dbReference type="ARBA" id="ARBA00022475"/>
    </source>
</evidence>
<name>A0A9N9TG94_PHYSR</name>
<evidence type="ECO:0000256" key="5">
    <source>
        <dbReference type="ARBA" id="ARBA00022725"/>
    </source>
</evidence>
<keyword evidence="4 10" id="KW-0812">Transmembrane</keyword>
<feature type="transmembrane region" description="Helical" evidence="10">
    <location>
        <begin position="336"/>
        <end position="358"/>
    </location>
</feature>
<comment type="caution">
    <text evidence="10">Lacks conserved residue(s) required for the propagation of feature annotation.</text>
</comment>
<keyword evidence="5 10" id="KW-0552">Olfaction</keyword>
<protein>
    <recommendedName>
        <fullName evidence="10">Odorant receptor</fullName>
    </recommendedName>
</protein>
<dbReference type="GO" id="GO:0007165">
    <property type="term" value="P:signal transduction"/>
    <property type="evidence" value="ECO:0007669"/>
    <property type="project" value="UniProtKB-KW"/>
</dbReference>
<accession>A0A9N9TG94</accession>
<evidence type="ECO:0000313" key="11">
    <source>
        <dbReference type="EMBL" id="CAG9857887.1"/>
    </source>
</evidence>